<dbReference type="OrthoDB" id="2407119at2759"/>
<dbReference type="Proteomes" id="UP000789342">
    <property type="component" value="Unassembled WGS sequence"/>
</dbReference>
<feature type="signal peptide" evidence="1">
    <location>
        <begin position="1"/>
        <end position="28"/>
    </location>
</feature>
<keyword evidence="3" id="KW-1185">Reference proteome</keyword>
<protein>
    <submittedName>
        <fullName evidence="2">9721_t:CDS:1</fullName>
    </submittedName>
</protein>
<evidence type="ECO:0000313" key="3">
    <source>
        <dbReference type="Proteomes" id="UP000789342"/>
    </source>
</evidence>
<organism evidence="2 3">
    <name type="scientific">Acaulospora morrowiae</name>
    <dbReference type="NCBI Taxonomy" id="94023"/>
    <lineage>
        <taxon>Eukaryota</taxon>
        <taxon>Fungi</taxon>
        <taxon>Fungi incertae sedis</taxon>
        <taxon>Mucoromycota</taxon>
        <taxon>Glomeromycotina</taxon>
        <taxon>Glomeromycetes</taxon>
        <taxon>Diversisporales</taxon>
        <taxon>Acaulosporaceae</taxon>
        <taxon>Acaulospora</taxon>
    </lineage>
</organism>
<accession>A0A9N9ASJ8</accession>
<dbReference type="AlphaFoldDB" id="A0A9N9ASJ8"/>
<comment type="caution">
    <text evidence="2">The sequence shown here is derived from an EMBL/GenBank/DDBJ whole genome shotgun (WGS) entry which is preliminary data.</text>
</comment>
<dbReference type="EMBL" id="CAJVPV010002891">
    <property type="protein sequence ID" value="CAG8538572.1"/>
    <property type="molecule type" value="Genomic_DNA"/>
</dbReference>
<reference evidence="2" key="1">
    <citation type="submission" date="2021-06" db="EMBL/GenBank/DDBJ databases">
        <authorList>
            <person name="Kallberg Y."/>
            <person name="Tangrot J."/>
            <person name="Rosling A."/>
        </authorList>
    </citation>
    <scope>NUCLEOTIDE SEQUENCE</scope>
    <source>
        <strain evidence="2">CL551</strain>
    </source>
</reference>
<feature type="chain" id="PRO_5040386181" evidence="1">
    <location>
        <begin position="29"/>
        <end position="160"/>
    </location>
</feature>
<name>A0A9N9ASJ8_9GLOM</name>
<evidence type="ECO:0000313" key="2">
    <source>
        <dbReference type="EMBL" id="CAG8538572.1"/>
    </source>
</evidence>
<keyword evidence="1" id="KW-0732">Signal</keyword>
<evidence type="ECO:0000256" key="1">
    <source>
        <dbReference type="SAM" id="SignalP"/>
    </source>
</evidence>
<sequence length="160" mass="17439">MSKYNNKTSLVFLSLVVLILCLPTFAIGRHVSPLSLLDLDLDSSSPPDIVKGVVVFWETSKNNTIVAGQFSTGFTEGEEAEYTFKLYRGSKEVIDLKPADDLLDKLLKIRPDGATDFFLFTIEDSLLVSGDDSILGTTFVVGRPGVLLGKNQVGPLSCHQ</sequence>
<proteinExistence type="predicted"/>
<gene>
    <name evidence="2" type="ORF">AMORRO_LOCUS5016</name>
</gene>